<keyword evidence="1" id="KW-0472">Membrane</keyword>
<dbReference type="STRING" id="1079859.SAMN04515674_115106"/>
<evidence type="ECO:0000313" key="2">
    <source>
        <dbReference type="EMBL" id="SFQ33999.1"/>
    </source>
</evidence>
<dbReference type="EMBL" id="FOXH01000015">
    <property type="protein sequence ID" value="SFQ33999.1"/>
    <property type="molecule type" value="Genomic_DNA"/>
</dbReference>
<evidence type="ECO:0000313" key="3">
    <source>
        <dbReference type="Proteomes" id="UP000199306"/>
    </source>
</evidence>
<organism evidence="2 3">
    <name type="scientific">Pseudarcicella hirudinis</name>
    <dbReference type="NCBI Taxonomy" id="1079859"/>
    <lineage>
        <taxon>Bacteria</taxon>
        <taxon>Pseudomonadati</taxon>
        <taxon>Bacteroidota</taxon>
        <taxon>Cytophagia</taxon>
        <taxon>Cytophagales</taxon>
        <taxon>Flectobacillaceae</taxon>
        <taxon>Pseudarcicella</taxon>
    </lineage>
</organism>
<evidence type="ECO:0008006" key="4">
    <source>
        <dbReference type="Google" id="ProtNLM"/>
    </source>
</evidence>
<feature type="transmembrane region" description="Helical" evidence="1">
    <location>
        <begin position="88"/>
        <end position="112"/>
    </location>
</feature>
<dbReference type="PANTHER" id="PTHR39165:SF1">
    <property type="entry name" value="DUF456 DOMAIN-CONTAINING PROTEIN"/>
    <property type="match status" value="1"/>
</dbReference>
<keyword evidence="3" id="KW-1185">Reference proteome</keyword>
<evidence type="ECO:0000256" key="1">
    <source>
        <dbReference type="SAM" id="Phobius"/>
    </source>
</evidence>
<gene>
    <name evidence="2" type="ORF">SAMN04515674_115106</name>
</gene>
<name>A0A1I5XPX1_9BACT</name>
<proteinExistence type="predicted"/>
<dbReference type="PANTHER" id="PTHR39165">
    <property type="entry name" value="IG HYPOTHETICAL 17883"/>
    <property type="match status" value="1"/>
</dbReference>
<dbReference type="RefSeq" id="WP_092019129.1">
    <property type="nucleotide sequence ID" value="NZ_FOXH01000015.1"/>
</dbReference>
<dbReference type="InterPro" id="IPR007403">
    <property type="entry name" value="DUF456"/>
</dbReference>
<feature type="transmembrane region" description="Helical" evidence="1">
    <location>
        <begin position="132"/>
        <end position="157"/>
    </location>
</feature>
<sequence length="165" mass="17542">MQDILLLILSIICLLAGLAGAILPIPGPPLSYAGLICLHYTKYAEFQKRTLIIFGLITAAVWIFDHYAPIWGTKKFGGTKAGIWGSGIGLIAGLFVIPGVGMFLGAFLGAFIGEIIVGSDWQKSLKSAIGSFIGLITGIIAKIVLCLAMIVLAGMALSEYFFIMF</sequence>
<accession>A0A1I5XPX1</accession>
<dbReference type="Proteomes" id="UP000199306">
    <property type="component" value="Unassembled WGS sequence"/>
</dbReference>
<dbReference type="AlphaFoldDB" id="A0A1I5XPX1"/>
<feature type="transmembrane region" description="Helical" evidence="1">
    <location>
        <begin position="49"/>
        <end position="68"/>
    </location>
</feature>
<dbReference type="Pfam" id="PF04306">
    <property type="entry name" value="DUF456"/>
    <property type="match status" value="1"/>
</dbReference>
<reference evidence="2 3" key="1">
    <citation type="submission" date="2016-10" db="EMBL/GenBank/DDBJ databases">
        <authorList>
            <person name="de Groot N.N."/>
        </authorList>
    </citation>
    <scope>NUCLEOTIDE SEQUENCE [LARGE SCALE GENOMIC DNA]</scope>
    <source>
        <strain evidence="3">E92,LMG 26720,CCM 7988</strain>
    </source>
</reference>
<keyword evidence="1" id="KW-0812">Transmembrane</keyword>
<keyword evidence="1" id="KW-1133">Transmembrane helix</keyword>
<protein>
    <recommendedName>
        <fullName evidence="4">DUF456 domain-containing protein</fullName>
    </recommendedName>
</protein>
<dbReference type="OrthoDB" id="9808460at2"/>